<dbReference type="AlphaFoldDB" id="A0A511KM06"/>
<dbReference type="PANTHER" id="PTHR41807:SF1">
    <property type="entry name" value="GLUTATHIONE TRANSFERASE 3"/>
    <property type="match status" value="1"/>
</dbReference>
<keyword evidence="2" id="KW-0812">Transmembrane</keyword>
<keyword evidence="2" id="KW-0472">Membrane</keyword>
<proteinExistence type="predicted"/>
<dbReference type="InterPro" id="IPR038872">
    <property type="entry name" value="Put_GTT3"/>
</dbReference>
<evidence type="ECO:0000256" key="2">
    <source>
        <dbReference type="SAM" id="Phobius"/>
    </source>
</evidence>
<feature type="region of interest" description="Disordered" evidence="1">
    <location>
        <begin position="71"/>
        <end position="91"/>
    </location>
</feature>
<dbReference type="GO" id="GO:0016020">
    <property type="term" value="C:membrane"/>
    <property type="evidence" value="ECO:0007669"/>
    <property type="project" value="TreeGrafter"/>
</dbReference>
<evidence type="ECO:0000313" key="4">
    <source>
        <dbReference type="Proteomes" id="UP000321518"/>
    </source>
</evidence>
<evidence type="ECO:0000256" key="1">
    <source>
        <dbReference type="SAM" id="MobiDB-lite"/>
    </source>
</evidence>
<feature type="transmembrane region" description="Helical" evidence="2">
    <location>
        <begin position="252"/>
        <end position="276"/>
    </location>
</feature>
<keyword evidence="2" id="KW-1133">Transmembrane helix</keyword>
<feature type="transmembrane region" description="Helical" evidence="2">
    <location>
        <begin position="195"/>
        <end position="212"/>
    </location>
</feature>
<protein>
    <submittedName>
        <fullName evidence="3">Uncharacterized protein</fullName>
    </submittedName>
</protein>
<organism evidence="3 4">
    <name type="scientific">Rhodotorula toruloides</name>
    <name type="common">Yeast</name>
    <name type="synonym">Rhodosporidium toruloides</name>
    <dbReference type="NCBI Taxonomy" id="5286"/>
    <lineage>
        <taxon>Eukaryota</taxon>
        <taxon>Fungi</taxon>
        <taxon>Dikarya</taxon>
        <taxon>Basidiomycota</taxon>
        <taxon>Pucciniomycotina</taxon>
        <taxon>Microbotryomycetes</taxon>
        <taxon>Sporidiobolales</taxon>
        <taxon>Sporidiobolaceae</taxon>
        <taxon>Rhodotorula</taxon>
    </lineage>
</organism>
<feature type="transmembrane region" description="Helical" evidence="2">
    <location>
        <begin position="366"/>
        <end position="386"/>
    </location>
</feature>
<dbReference type="EMBL" id="BJWK01000015">
    <property type="protein sequence ID" value="GEM11423.1"/>
    <property type="molecule type" value="Genomic_DNA"/>
</dbReference>
<reference evidence="3 4" key="1">
    <citation type="submission" date="2019-07" db="EMBL/GenBank/DDBJ databases">
        <title>Rhodotorula toruloides NBRC10032 genome sequencing.</title>
        <authorList>
            <person name="Shida Y."/>
            <person name="Takaku H."/>
            <person name="Ogasawara W."/>
            <person name="Mori K."/>
        </authorList>
    </citation>
    <scope>NUCLEOTIDE SEQUENCE [LARGE SCALE GENOMIC DNA]</scope>
    <source>
        <strain evidence="3 4">NBRC10032</strain>
    </source>
</reference>
<evidence type="ECO:0000313" key="3">
    <source>
        <dbReference type="EMBL" id="GEM11423.1"/>
    </source>
</evidence>
<comment type="caution">
    <text evidence="3">The sequence shown here is derived from an EMBL/GenBank/DDBJ whole genome shotgun (WGS) entry which is preliminary data.</text>
</comment>
<feature type="transmembrane region" description="Helical" evidence="2">
    <location>
        <begin position="297"/>
        <end position="319"/>
    </location>
</feature>
<dbReference type="PANTHER" id="PTHR41807">
    <property type="entry name" value="GLUTATHIONE TRANSFERASE 3"/>
    <property type="match status" value="1"/>
</dbReference>
<name>A0A511KM06_RHOTO</name>
<sequence length="388" mass="42095">MTTYSGPLQIKRKDDLHAIVRDLSLEPLLPSNRAYTKSDLVDLIRHELKTNPASRSDPRFEGLWSSMRESKALGRANSTESESEGSGSGVGVVVSSAKRAVERVVEGVQEAASGEGDDQRPHSTYREAVLNNHILDTLLHGDSTSPSKDLSLVPATRSLRKRASQSLRRGSVSLHHAAEEAAGFVESVQEKASRVWVVVGGILAAELAWIIYEAIPWADKHTGPLHWLHRSHPTRSLSFRLPVLSVLYHPTFLSALSLWALTTYLLPLLLSTLISFPTHSHNAHTPSRRRHSKERSIAPPNALIFTLTRFAIALLRGYVLPSSHSHSHSPAHAIRNLSHILAEVANGVGSHGLAGGRWSFEGAVGGVWGVVAVGMGVGSVVCLYAGEQ</sequence>
<dbReference type="OrthoDB" id="5569309at2759"/>
<accession>A0A511KM06</accession>
<dbReference type="Proteomes" id="UP000321518">
    <property type="component" value="Unassembled WGS sequence"/>
</dbReference>
<gene>
    <name evidence="3" type="ORF">Rt10032_c15g5440</name>
</gene>